<accession>A0ABZ0Z848</accession>
<sequence length="258" mass="31309">MNYINLHKISETLYRCDCGKEFNSSRSLASHARFCKQYIKVDKKSTYKGDKIYTCECGRTFDYYQSFNAHLSHCDIHHNYNNTIRKLRPSELYHTMSWDNKSELEIKMIRQRSGRTFSEKQKNGEIINWWKNKHLTKTHKLHIREGILNYLNILSNNNIQVHYNKKSISFIDSLNVKNNWNLQHAENGGEFRCIGYFLDGYDKEKNIAFEYDEPFHYEDVYNNKLRRKDIIRQNNLIDELHCEFWRYNEKIKLLYRVY</sequence>
<dbReference type="EMBL" id="OR769218">
    <property type="protein sequence ID" value="WQJ54208.1"/>
    <property type="molecule type" value="Genomic_DNA"/>
</dbReference>
<evidence type="ECO:0000313" key="1">
    <source>
        <dbReference type="EMBL" id="WQJ54208.1"/>
    </source>
</evidence>
<reference evidence="1 2" key="1">
    <citation type="submission" date="2023-11" db="EMBL/GenBank/DDBJ databases">
        <authorList>
            <person name="Cook R."/>
            <person name="Crisci M."/>
            <person name="Pye H."/>
            <person name="Adriaenssens E."/>
            <person name="Santini J."/>
        </authorList>
    </citation>
    <scope>NUCLEOTIDE SEQUENCE [LARGE SCALE GENOMIC DNA]</scope>
    <source>
        <strain evidence="1">Lak_Megaphage_RVC_AP1_GC26</strain>
    </source>
</reference>
<dbReference type="Proteomes" id="UP001346559">
    <property type="component" value="Segment"/>
</dbReference>
<name>A0ABZ0Z848_9CAUD</name>
<organism evidence="1 2">
    <name type="scientific">phage Lak_Megaphage_RVC_AP1_GC26</name>
    <dbReference type="NCBI Taxonomy" id="3109224"/>
    <lineage>
        <taxon>Viruses</taxon>
        <taxon>Duplodnaviria</taxon>
        <taxon>Heunggongvirae</taxon>
        <taxon>Uroviricota</taxon>
        <taxon>Caudoviricetes</taxon>
        <taxon>Caudoviricetes code 15 clade</taxon>
    </lineage>
</organism>
<evidence type="ECO:0008006" key="3">
    <source>
        <dbReference type="Google" id="ProtNLM"/>
    </source>
</evidence>
<proteinExistence type="predicted"/>
<protein>
    <recommendedName>
        <fullName evidence="3">C2H2-type domain-containing protein</fullName>
    </recommendedName>
</protein>
<evidence type="ECO:0000313" key="2">
    <source>
        <dbReference type="Proteomes" id="UP001346559"/>
    </source>
</evidence>
<keyword evidence="2" id="KW-1185">Reference proteome</keyword>